<dbReference type="EMBL" id="CP011058">
    <property type="protein sequence ID" value="AJY77662.1"/>
    <property type="molecule type" value="Genomic_DNA"/>
</dbReference>
<sequence>MTMLLLLALAVLLGACTNDSATNETLEATEAEKPPQTAVTPDKLVEDKRLYESDQDNSITAFYVTVLPDESGGPNPFDWYRLNSMEGGEYEGTLKAVVQEGSPDGSGPAADGYGYSAKEANATIGLRGNSTRYSAQRSYKIKLDDQGGLWRGQRTLNLNKHSPDPSRVRNKLSFDLFETIPDMAGLRTQFIRLFVKDLSDSRGSAGTGFQDYGLFTHVEQPNKRFLRTHRLDPYGYLYKAEMFEFLRYPDELKAHDDPAYNKAKFETRLSIEGYGEHQKLLGMLDDVNNLSIPINQVMEKHFDLDNYLTWVASNILMDNMDTSSHNFLIYSPLNSNKWYFLPWDYDGGWELERLKGRLSPYATGISYYWGVKLHNRFFRSEENVRLLEAKMNELYQSYINETTVSRLLSRYAPVVQPVMKNYPDIGFLPIQFGRMDEQYRQIASTPARSMQRFKEDLLRPKPFFLGDILQKGDTVTFPWERSFDLQGDDLVYEWTLAKDPAITSVVKRQTTSGTAVQLKSLQPGTYYWKVTVSDGNGHSQIAFDTHVDIEGTKYFGVREVKVN</sequence>
<proteinExistence type="predicted"/>
<dbReference type="PANTHER" id="PTHR40050:SF1">
    <property type="entry name" value="INNER SPORE COAT PROTEIN H"/>
    <property type="match status" value="1"/>
</dbReference>
<name>A0A0D5NRR3_9BACL</name>
<feature type="domain" description="PKD" evidence="2">
    <location>
        <begin position="469"/>
        <end position="542"/>
    </location>
</feature>
<dbReference type="AlphaFoldDB" id="A0A0D5NRR3"/>
<accession>A0A0D5NRR3</accession>
<dbReference type="InterPro" id="IPR013783">
    <property type="entry name" value="Ig-like_fold"/>
</dbReference>
<keyword evidence="4" id="KW-1185">Reference proteome</keyword>
<evidence type="ECO:0000313" key="4">
    <source>
        <dbReference type="Proteomes" id="UP000032633"/>
    </source>
</evidence>
<dbReference type="PANTHER" id="PTHR40050">
    <property type="entry name" value="INNER SPORE COAT PROTEIN H"/>
    <property type="match status" value="1"/>
</dbReference>
<dbReference type="STRING" id="1126833.VN24_11405"/>
<evidence type="ECO:0000313" key="3">
    <source>
        <dbReference type="EMBL" id="AJY77662.1"/>
    </source>
</evidence>
<protein>
    <recommendedName>
        <fullName evidence="2">PKD domain-containing protein</fullName>
    </recommendedName>
</protein>
<feature type="signal peptide" evidence="1">
    <location>
        <begin position="1"/>
        <end position="21"/>
    </location>
</feature>
<gene>
    <name evidence="3" type="ORF">VN24_11405</name>
</gene>
<dbReference type="Gene3D" id="2.60.40.10">
    <property type="entry name" value="Immunoglobulins"/>
    <property type="match status" value="1"/>
</dbReference>
<reference evidence="3 4" key="1">
    <citation type="journal article" date="2015" name="J. Biotechnol.">
        <title>Complete genome sequence of Paenibacillus beijingensis 7188(T) (=DSM 24997(T)), a novel rhizobacterium from jujube garden soil.</title>
        <authorList>
            <person name="Kwak Y."/>
            <person name="Shin J.H."/>
        </authorList>
    </citation>
    <scope>NUCLEOTIDE SEQUENCE [LARGE SCALE GENOMIC DNA]</scope>
    <source>
        <strain evidence="3 4">DSM 24997</strain>
    </source>
</reference>
<dbReference type="KEGG" id="pbj:VN24_11405"/>
<dbReference type="Proteomes" id="UP000032633">
    <property type="component" value="Chromosome"/>
</dbReference>
<dbReference type="PATRIC" id="fig|1126833.4.peg.2500"/>
<dbReference type="InterPro" id="IPR014867">
    <property type="entry name" value="Spore_coat_CotH_CotH2/3/7"/>
</dbReference>
<evidence type="ECO:0000259" key="2">
    <source>
        <dbReference type="Pfam" id="PF00801"/>
    </source>
</evidence>
<dbReference type="Pfam" id="PF00801">
    <property type="entry name" value="PKD"/>
    <property type="match status" value="1"/>
</dbReference>
<evidence type="ECO:0000256" key="1">
    <source>
        <dbReference type="SAM" id="SignalP"/>
    </source>
</evidence>
<dbReference type="HOGENOM" id="CLU_474645_0_0_9"/>
<reference evidence="4" key="2">
    <citation type="submission" date="2015-03" db="EMBL/GenBank/DDBJ databases">
        <title>Genome sequence of Paenibacillus beijingensis strain DSM 24997T.</title>
        <authorList>
            <person name="Kwak Y."/>
            <person name="Shin J.-H."/>
        </authorList>
    </citation>
    <scope>NUCLEOTIDE SEQUENCE [LARGE SCALE GENOMIC DNA]</scope>
    <source>
        <strain evidence="4">DSM 24997</strain>
    </source>
</reference>
<organism evidence="3 4">
    <name type="scientific">Paenibacillus beijingensis</name>
    <dbReference type="NCBI Taxonomy" id="1126833"/>
    <lineage>
        <taxon>Bacteria</taxon>
        <taxon>Bacillati</taxon>
        <taxon>Bacillota</taxon>
        <taxon>Bacilli</taxon>
        <taxon>Bacillales</taxon>
        <taxon>Paenibacillaceae</taxon>
        <taxon>Paenibacillus</taxon>
    </lineage>
</organism>
<dbReference type="InterPro" id="IPR000601">
    <property type="entry name" value="PKD_dom"/>
</dbReference>
<keyword evidence="1" id="KW-0732">Signal</keyword>
<dbReference type="Pfam" id="PF08757">
    <property type="entry name" value="CotH"/>
    <property type="match status" value="1"/>
</dbReference>
<feature type="chain" id="PRO_5002296829" description="PKD domain-containing protein" evidence="1">
    <location>
        <begin position="22"/>
        <end position="563"/>
    </location>
</feature>